<dbReference type="AlphaFoldDB" id="A0A6L3VBC4"/>
<proteinExistence type="predicted"/>
<dbReference type="Pfam" id="PF15980">
    <property type="entry name" value="ComGF"/>
    <property type="match status" value="1"/>
</dbReference>
<keyword evidence="1" id="KW-0812">Transmembrane</keyword>
<evidence type="ECO:0008006" key="4">
    <source>
        <dbReference type="Google" id="ProtNLM"/>
    </source>
</evidence>
<gene>
    <name evidence="2" type="ORF">F7731_02770</name>
</gene>
<dbReference type="EMBL" id="WBOS01000001">
    <property type="protein sequence ID" value="KAB2338976.1"/>
    <property type="molecule type" value="Genomic_DNA"/>
</dbReference>
<reference evidence="2 3" key="1">
    <citation type="journal article" date="2016" name="Antonie Van Leeuwenhoek">
        <title>Bacillus depressus sp. nov., isolated from soil of a sunflower field.</title>
        <authorList>
            <person name="Wei X."/>
            <person name="Xin D."/>
            <person name="Xin Y."/>
            <person name="Zhang H."/>
            <person name="Wang T."/>
            <person name="Zhang J."/>
        </authorList>
    </citation>
    <scope>NUCLEOTIDE SEQUENCE [LARGE SCALE GENOMIC DNA]</scope>
    <source>
        <strain evidence="2 3">BZ1</strain>
    </source>
</reference>
<accession>A0A6L3VBC4</accession>
<dbReference type="NCBIfam" id="NF041002">
    <property type="entry name" value="pilin_ComGF"/>
    <property type="match status" value="1"/>
</dbReference>
<keyword evidence="3" id="KW-1185">Reference proteome</keyword>
<evidence type="ECO:0000313" key="2">
    <source>
        <dbReference type="EMBL" id="KAB2338976.1"/>
    </source>
</evidence>
<dbReference type="InterPro" id="IPR016977">
    <property type="entry name" value="ComGF"/>
</dbReference>
<comment type="caution">
    <text evidence="2">The sequence shown here is derived from an EMBL/GenBank/DDBJ whole genome shotgun (WGS) entry which is preliminary data.</text>
</comment>
<sequence length="139" mass="16877">MLEMLYAFSIFLLIISFFPLTLKYFLDNEQFELRTKRMEWHVFVNQLKKELRLSEELDVYDQRIILKKHGQNIIYERYGANLRRRVDSKGHEIVFQQVDTFQFSRIPDGVKLTLRDLYNQTYSISIYSYINLENDYASQ</sequence>
<organism evidence="2 3">
    <name type="scientific">Cytobacillus depressus</name>
    <dbReference type="NCBI Taxonomy" id="1602942"/>
    <lineage>
        <taxon>Bacteria</taxon>
        <taxon>Bacillati</taxon>
        <taxon>Bacillota</taxon>
        <taxon>Bacilli</taxon>
        <taxon>Bacillales</taxon>
        <taxon>Bacillaceae</taxon>
        <taxon>Cytobacillus</taxon>
    </lineage>
</organism>
<dbReference type="Proteomes" id="UP000481030">
    <property type="component" value="Unassembled WGS sequence"/>
</dbReference>
<keyword evidence="1" id="KW-1133">Transmembrane helix</keyword>
<dbReference type="OrthoDB" id="2361316at2"/>
<protein>
    <recommendedName>
        <fullName evidence="4">Competence protein ComGF</fullName>
    </recommendedName>
</protein>
<evidence type="ECO:0000256" key="1">
    <source>
        <dbReference type="SAM" id="Phobius"/>
    </source>
</evidence>
<evidence type="ECO:0000313" key="3">
    <source>
        <dbReference type="Proteomes" id="UP000481030"/>
    </source>
</evidence>
<name>A0A6L3VBC4_9BACI</name>
<keyword evidence="1" id="KW-0472">Membrane</keyword>
<feature type="transmembrane region" description="Helical" evidence="1">
    <location>
        <begin position="6"/>
        <end position="26"/>
    </location>
</feature>